<keyword evidence="3" id="KW-0479">Metal-binding</keyword>
<dbReference type="AlphaFoldDB" id="A0AAU7QBY7"/>
<protein>
    <submittedName>
        <fullName evidence="9">Aminopeptidase</fullName>
        <ecNumber evidence="9">3.4.11.-</ecNumber>
    </submittedName>
</protein>
<dbReference type="InterPro" id="IPR045175">
    <property type="entry name" value="M28_fam"/>
</dbReference>
<dbReference type="Gene3D" id="3.40.630.10">
    <property type="entry name" value="Zn peptidases"/>
    <property type="match status" value="1"/>
</dbReference>
<keyword evidence="4 7" id="KW-0732">Signal</keyword>
<reference evidence="9" key="1">
    <citation type="submission" date="2024-06" db="EMBL/GenBank/DDBJ databases">
        <authorList>
            <person name="Coelho C."/>
            <person name="Bento M."/>
            <person name="Garcia E."/>
            <person name="Camelo A."/>
            <person name="Brandao I."/>
            <person name="Espirito Santo C."/>
            <person name="Trovao J."/>
            <person name="Verissimo A."/>
            <person name="Costa J."/>
            <person name="Tiago I."/>
        </authorList>
    </citation>
    <scope>NUCLEOTIDE SEQUENCE</scope>
    <source>
        <strain evidence="9">KWT182</strain>
    </source>
</reference>
<evidence type="ECO:0000256" key="4">
    <source>
        <dbReference type="ARBA" id="ARBA00022729"/>
    </source>
</evidence>
<evidence type="ECO:0000256" key="6">
    <source>
        <dbReference type="ARBA" id="ARBA00022833"/>
    </source>
</evidence>
<dbReference type="PANTHER" id="PTHR12147">
    <property type="entry name" value="METALLOPEPTIDASE M28 FAMILY MEMBER"/>
    <property type="match status" value="1"/>
</dbReference>
<evidence type="ECO:0000256" key="7">
    <source>
        <dbReference type="SAM" id="SignalP"/>
    </source>
</evidence>
<feature type="signal peptide" evidence="7">
    <location>
        <begin position="1"/>
        <end position="34"/>
    </location>
</feature>
<dbReference type="GO" id="GO:0004177">
    <property type="term" value="F:aminopeptidase activity"/>
    <property type="evidence" value="ECO:0007669"/>
    <property type="project" value="UniProtKB-KW"/>
</dbReference>
<evidence type="ECO:0000256" key="1">
    <source>
        <dbReference type="ARBA" id="ARBA00022438"/>
    </source>
</evidence>
<dbReference type="SUPFAM" id="SSF53187">
    <property type="entry name" value="Zn-dependent exopeptidases"/>
    <property type="match status" value="1"/>
</dbReference>
<dbReference type="EC" id="3.4.11.-" evidence="9"/>
<evidence type="ECO:0000313" key="9">
    <source>
        <dbReference type="EMBL" id="XBS70605.1"/>
    </source>
</evidence>
<feature type="chain" id="PRO_5043706034" evidence="7">
    <location>
        <begin position="35"/>
        <end position="348"/>
    </location>
</feature>
<gene>
    <name evidence="9" type="ORF">ABK905_05365</name>
</gene>
<accession>A0AAU7QBY7</accession>
<keyword evidence="2" id="KW-0645">Protease</keyword>
<name>A0AAU7QBY7_9GAMM</name>
<evidence type="ECO:0000256" key="5">
    <source>
        <dbReference type="ARBA" id="ARBA00022801"/>
    </source>
</evidence>
<dbReference type="PANTHER" id="PTHR12147:SF56">
    <property type="entry name" value="AMINOPEPTIDASE YDR415C-RELATED"/>
    <property type="match status" value="1"/>
</dbReference>
<evidence type="ECO:0000256" key="2">
    <source>
        <dbReference type="ARBA" id="ARBA00022670"/>
    </source>
</evidence>
<evidence type="ECO:0000256" key="3">
    <source>
        <dbReference type="ARBA" id="ARBA00022723"/>
    </source>
</evidence>
<keyword evidence="1 9" id="KW-0031">Aminopeptidase</keyword>
<dbReference type="GO" id="GO:0008235">
    <property type="term" value="F:metalloexopeptidase activity"/>
    <property type="evidence" value="ECO:0007669"/>
    <property type="project" value="InterPro"/>
</dbReference>
<dbReference type="GO" id="GO:0006508">
    <property type="term" value="P:proteolysis"/>
    <property type="evidence" value="ECO:0007669"/>
    <property type="project" value="UniProtKB-KW"/>
</dbReference>
<evidence type="ECO:0000259" key="8">
    <source>
        <dbReference type="Pfam" id="PF04389"/>
    </source>
</evidence>
<dbReference type="InterPro" id="IPR007484">
    <property type="entry name" value="Peptidase_M28"/>
</dbReference>
<keyword evidence="5 9" id="KW-0378">Hydrolase</keyword>
<dbReference type="Pfam" id="PF04389">
    <property type="entry name" value="Peptidase_M28"/>
    <property type="match status" value="1"/>
</dbReference>
<dbReference type="GO" id="GO:0046872">
    <property type="term" value="F:metal ion binding"/>
    <property type="evidence" value="ECO:0007669"/>
    <property type="project" value="UniProtKB-KW"/>
</dbReference>
<sequence length="348" mass="37595">MKRARFTCRIKSARLILGVGGILSAGLAGVPAGAATDHYAEEQIRYIATYFPGRMAGSPAELMAAQYLQRHLAQMGYQSDLRTFNTRYQYHGGDGKADWRKIAATSVIAAKAGTTGGEILIIAHSDTFMPRSDGDLNNNFGGLTLQGVDDNAFGVGVMLDLARRLGREPRAVGVRFVALSGGEPDTLGAEDYLQRMSPQEKRNTLLVINLDSLLGGEKLRVDYSPDSGDGRLQGLVKTLGTRARQQGIPLILDGAIRTDAPCVTDALPFAKAGFAVLDVGSGTAQGRCLERKPSRNFPQGMVRYRSPLDNLTYLDRHLTGQIGKRARDSMALLWPMLDELTGGDKPRG</sequence>
<proteinExistence type="predicted"/>
<organism evidence="9">
    <name type="scientific">Acerihabitans sp. KWT182</name>
    <dbReference type="NCBI Taxonomy" id="3157919"/>
    <lineage>
        <taxon>Bacteria</taxon>
        <taxon>Pseudomonadati</taxon>
        <taxon>Pseudomonadota</taxon>
        <taxon>Gammaproteobacteria</taxon>
        <taxon>Enterobacterales</taxon>
        <taxon>Pectobacteriaceae</taxon>
        <taxon>Acerihabitans</taxon>
    </lineage>
</organism>
<dbReference type="NCBIfam" id="NF007568">
    <property type="entry name" value="PRK10199.1"/>
    <property type="match status" value="1"/>
</dbReference>
<keyword evidence="6" id="KW-0862">Zinc</keyword>
<dbReference type="EMBL" id="CP157947">
    <property type="protein sequence ID" value="XBS70605.1"/>
    <property type="molecule type" value="Genomic_DNA"/>
</dbReference>
<feature type="domain" description="Peptidase M28" evidence="8">
    <location>
        <begin position="108"/>
        <end position="327"/>
    </location>
</feature>